<feature type="region of interest" description="Disordered" evidence="1">
    <location>
        <begin position="13"/>
        <end position="63"/>
    </location>
</feature>
<protein>
    <submittedName>
        <fullName evidence="2">Uncharacterized protein</fullName>
    </submittedName>
</protein>
<dbReference type="RefSeq" id="XP_056558654.1">
    <property type="nucleotide sequence ID" value="XM_056696442.1"/>
</dbReference>
<proteinExistence type="predicted"/>
<gene>
    <name evidence="2" type="ORF">N7496_003511</name>
</gene>
<evidence type="ECO:0000313" key="3">
    <source>
        <dbReference type="Proteomes" id="UP001147782"/>
    </source>
</evidence>
<reference evidence="2" key="2">
    <citation type="journal article" date="2023" name="IMA Fungus">
        <title>Comparative genomic study of the Penicillium genus elucidates a diverse pangenome and 15 lateral gene transfer events.</title>
        <authorList>
            <person name="Petersen C."/>
            <person name="Sorensen T."/>
            <person name="Nielsen M.R."/>
            <person name="Sondergaard T.E."/>
            <person name="Sorensen J.L."/>
            <person name="Fitzpatrick D.A."/>
            <person name="Frisvad J.C."/>
            <person name="Nielsen K.L."/>
        </authorList>
    </citation>
    <scope>NUCLEOTIDE SEQUENCE</scope>
    <source>
        <strain evidence="2">IBT 29864</strain>
    </source>
</reference>
<dbReference type="AlphaFoldDB" id="A0A9W9VG93"/>
<evidence type="ECO:0000313" key="2">
    <source>
        <dbReference type="EMBL" id="KAJ5381083.1"/>
    </source>
</evidence>
<comment type="caution">
    <text evidence="2">The sequence shown here is derived from an EMBL/GenBank/DDBJ whole genome shotgun (WGS) entry which is preliminary data.</text>
</comment>
<name>A0A9W9VG93_9EURO</name>
<organism evidence="2 3">
    <name type="scientific">Penicillium cataractarum</name>
    <dbReference type="NCBI Taxonomy" id="2100454"/>
    <lineage>
        <taxon>Eukaryota</taxon>
        <taxon>Fungi</taxon>
        <taxon>Dikarya</taxon>
        <taxon>Ascomycota</taxon>
        <taxon>Pezizomycotina</taxon>
        <taxon>Eurotiomycetes</taxon>
        <taxon>Eurotiomycetidae</taxon>
        <taxon>Eurotiales</taxon>
        <taxon>Aspergillaceae</taxon>
        <taxon>Penicillium</taxon>
    </lineage>
</organism>
<evidence type="ECO:0000256" key="1">
    <source>
        <dbReference type="SAM" id="MobiDB-lite"/>
    </source>
</evidence>
<dbReference type="EMBL" id="JAPZBS010000002">
    <property type="protein sequence ID" value="KAJ5381083.1"/>
    <property type="molecule type" value="Genomic_DNA"/>
</dbReference>
<sequence>MCLLLFPYFMNKKKQSDRAKAAGASGSETAYAPRPVADGYANNPSSHGQHGMGQARPMGVSSG</sequence>
<keyword evidence="3" id="KW-1185">Reference proteome</keyword>
<dbReference type="GeneID" id="81435619"/>
<reference evidence="2" key="1">
    <citation type="submission" date="2022-11" db="EMBL/GenBank/DDBJ databases">
        <authorList>
            <person name="Petersen C."/>
        </authorList>
    </citation>
    <scope>NUCLEOTIDE SEQUENCE</scope>
    <source>
        <strain evidence="2">IBT 29864</strain>
    </source>
</reference>
<accession>A0A9W9VG93</accession>
<dbReference type="Proteomes" id="UP001147782">
    <property type="component" value="Unassembled WGS sequence"/>
</dbReference>